<gene>
    <name evidence="1" type="ordered locus">Aeqsu_3077</name>
</gene>
<sequence>MAKQTGIIKLKGTIDDIAFYKTADGHLARAKGGVDRDKIKHSAAFARTRENNSEFGTAGKGGKLVRSALRSLMQNAKDNRVVSRLTTALLAIIKTDPVNKRGQRNLDGGNLVLLEGFDFNSNGKLDTTFFGLYTPSFDRVSGDATIAIDAFNASERIAAPSGTTHYKLAMAATELDFENKVFVYNEMDLGIQPYDSAPVLAATLTASVTPNSTLPVLTVMGIEFYQEVNGEFYSLKNGAFNALGVVEVSEI</sequence>
<reference evidence="1 2" key="1">
    <citation type="submission" date="2012-06" db="EMBL/GenBank/DDBJ databases">
        <title>The complete genome of Aequorivita sublithincola DSM 14238.</title>
        <authorList>
            <consortium name="US DOE Joint Genome Institute (JGI-PGF)"/>
            <person name="Lucas S."/>
            <person name="Copeland A."/>
            <person name="Lapidus A."/>
            <person name="Goodwin L."/>
            <person name="Pitluck S."/>
            <person name="Peters L."/>
            <person name="Munk A.C.C."/>
            <person name="Kyrpides N."/>
            <person name="Mavromatis K."/>
            <person name="Pagani I."/>
            <person name="Ivanova N."/>
            <person name="Ovchinnikova G."/>
            <person name="Zeytun A."/>
            <person name="Detter J.C."/>
            <person name="Han C."/>
            <person name="Land M."/>
            <person name="Hauser L."/>
            <person name="Markowitz V."/>
            <person name="Cheng J.-F."/>
            <person name="Hugenholtz P."/>
            <person name="Woyke T."/>
            <person name="Wu D."/>
            <person name="Tindall B."/>
            <person name="Faehnrich R."/>
            <person name="Brambilla E."/>
            <person name="Klenk H.-P."/>
            <person name="Eisen J.A."/>
        </authorList>
    </citation>
    <scope>NUCLEOTIDE SEQUENCE [LARGE SCALE GENOMIC DNA]</scope>
    <source>
        <strain evidence="2">DSM 14238 / LMG 21431 / ACAM 643 / 9-3</strain>
    </source>
</reference>
<dbReference type="RefSeq" id="WP_014783763.1">
    <property type="nucleotide sequence ID" value="NC_018013.1"/>
</dbReference>
<dbReference type="eggNOG" id="ENOG502Z8F9">
    <property type="taxonomic scope" value="Bacteria"/>
</dbReference>
<dbReference type="PATRIC" id="fig|746697.3.peg.3135"/>
<name>I3YZU6_AEQSU</name>
<dbReference type="STRING" id="746697.Aeqsu_3077"/>
<dbReference type="Proteomes" id="UP000006049">
    <property type="component" value="Chromosome"/>
</dbReference>
<dbReference type="OrthoDB" id="645138at2"/>
<keyword evidence="2" id="KW-1185">Reference proteome</keyword>
<dbReference type="EMBL" id="CP003280">
    <property type="protein sequence ID" value="AFL82514.1"/>
    <property type="molecule type" value="Genomic_DNA"/>
</dbReference>
<evidence type="ECO:0000313" key="1">
    <source>
        <dbReference type="EMBL" id="AFL82514.1"/>
    </source>
</evidence>
<dbReference type="KEGG" id="asl:Aeqsu_3077"/>
<accession>I3YZU6</accession>
<proteinExistence type="predicted"/>
<dbReference type="HOGENOM" id="CLU_076073_0_0_10"/>
<organism evidence="1 2">
    <name type="scientific">Aequorivita sublithincola (strain DSM 14238 / LMG 21431 / ACAM 643 / 9-3)</name>
    <dbReference type="NCBI Taxonomy" id="746697"/>
    <lineage>
        <taxon>Bacteria</taxon>
        <taxon>Pseudomonadati</taxon>
        <taxon>Bacteroidota</taxon>
        <taxon>Flavobacteriia</taxon>
        <taxon>Flavobacteriales</taxon>
        <taxon>Flavobacteriaceae</taxon>
        <taxon>Aequorivita</taxon>
    </lineage>
</organism>
<evidence type="ECO:0000313" key="2">
    <source>
        <dbReference type="Proteomes" id="UP000006049"/>
    </source>
</evidence>
<protein>
    <submittedName>
        <fullName evidence="1">Uncharacterized protein</fullName>
    </submittedName>
</protein>
<dbReference type="AlphaFoldDB" id="I3YZU6"/>